<evidence type="ECO:0000313" key="1">
    <source>
        <dbReference type="EMBL" id="MBA2226739.1"/>
    </source>
</evidence>
<dbReference type="Proteomes" id="UP000542342">
    <property type="component" value="Unassembled WGS sequence"/>
</dbReference>
<name>A0A7V8VEU2_9BACT</name>
<evidence type="ECO:0000313" key="2">
    <source>
        <dbReference type="Proteomes" id="UP000542342"/>
    </source>
</evidence>
<protein>
    <recommendedName>
        <fullName evidence="3">Aspartate/glutamate/uridylate kinase domain-containing protein</fullName>
    </recommendedName>
</protein>
<sequence length="170" mass="18871">MIILKVGGSLYDLPDLGPRLRAFLQSLSPDPIRIMPGGGDLADVIRMLDRIHGLGEAAAHELAMDTLRIAEAFLRRLLGPAMPPSALDGLELGSWPRSWDLTSDSLAARAAWQHRASRLILLKSVDVPPQTSWQEAAERGWVDRFFPRAVAGAPFRIETVNFRRWNAEQP</sequence>
<organism evidence="1 2">
    <name type="scientific">Thermogemmata fonticola</name>
    <dbReference type="NCBI Taxonomy" id="2755323"/>
    <lineage>
        <taxon>Bacteria</taxon>
        <taxon>Pseudomonadati</taxon>
        <taxon>Planctomycetota</taxon>
        <taxon>Planctomycetia</taxon>
        <taxon>Gemmatales</taxon>
        <taxon>Gemmataceae</taxon>
        <taxon>Thermogemmata</taxon>
    </lineage>
</organism>
<accession>A0A7V8VEU2</accession>
<keyword evidence="2" id="KW-1185">Reference proteome</keyword>
<dbReference type="EMBL" id="JACEFB010000007">
    <property type="protein sequence ID" value="MBA2226739.1"/>
    <property type="molecule type" value="Genomic_DNA"/>
</dbReference>
<dbReference type="RefSeq" id="WP_194538180.1">
    <property type="nucleotide sequence ID" value="NZ_JACEFB010000007.1"/>
</dbReference>
<evidence type="ECO:0008006" key="3">
    <source>
        <dbReference type="Google" id="ProtNLM"/>
    </source>
</evidence>
<gene>
    <name evidence="1" type="ORF">H0921_11265</name>
</gene>
<comment type="caution">
    <text evidence="1">The sequence shown here is derived from an EMBL/GenBank/DDBJ whole genome shotgun (WGS) entry which is preliminary data.</text>
</comment>
<proteinExistence type="predicted"/>
<reference evidence="1 2" key="1">
    <citation type="submission" date="2020-07" db="EMBL/GenBank/DDBJ databases">
        <title>Thermogemmata thermophila gen. nov., sp. nov., a novel moderate thermophilic planctomycete from a Kamchatka hot spring.</title>
        <authorList>
            <person name="Elcheninov A.G."/>
            <person name="Podosokorskaya O.A."/>
            <person name="Kovaleva O.L."/>
            <person name="Novikov A."/>
            <person name="Bonch-Osmolovskaya E.A."/>
            <person name="Toshchakov S.V."/>
            <person name="Kublanov I.V."/>
        </authorList>
    </citation>
    <scope>NUCLEOTIDE SEQUENCE [LARGE SCALE GENOMIC DNA]</scope>
    <source>
        <strain evidence="1 2">2918</strain>
    </source>
</reference>
<dbReference type="AlphaFoldDB" id="A0A7V8VEU2"/>